<reference evidence="1" key="1">
    <citation type="submission" date="2020-05" db="EMBL/GenBank/DDBJ databases">
        <authorList>
            <person name="Zhu T."/>
            <person name="Keshari N."/>
            <person name="Lu X."/>
        </authorList>
    </citation>
    <scope>NUCLEOTIDE SEQUENCE</scope>
    <source>
        <strain evidence="1">NK1-22</strain>
    </source>
</reference>
<dbReference type="EMBL" id="CP053540">
    <property type="protein sequence ID" value="WOB41907.1"/>
    <property type="molecule type" value="Genomic_DNA"/>
</dbReference>
<dbReference type="SUPFAM" id="SSF53056">
    <property type="entry name" value="beta-carbonic anhydrase, cab"/>
    <property type="match status" value="1"/>
</dbReference>
<dbReference type="RefSeq" id="WP_316789893.1">
    <property type="nucleotide sequence ID" value="NZ_CP053540.1"/>
</dbReference>
<gene>
    <name evidence="1" type="ORF">HNI00_00990</name>
</gene>
<evidence type="ECO:0000313" key="1">
    <source>
        <dbReference type="EMBL" id="WOB41907.1"/>
    </source>
</evidence>
<dbReference type="GO" id="GO:0004089">
    <property type="term" value="F:carbonate dehydratase activity"/>
    <property type="evidence" value="ECO:0007669"/>
    <property type="project" value="InterPro"/>
</dbReference>
<dbReference type="GO" id="GO:0008270">
    <property type="term" value="F:zinc ion binding"/>
    <property type="evidence" value="ECO:0007669"/>
    <property type="project" value="InterPro"/>
</dbReference>
<sequence>MQKPGDRLTCVVKANVRLQTRRLTQSPPIFWAVSISQAVRVGHLKVVGADYDLATGAVGILVD</sequence>
<name>A0AA97BKG3_9CYAN</name>
<dbReference type="Gene3D" id="3.40.1050.10">
    <property type="entry name" value="Carbonic anhydrase"/>
    <property type="match status" value="1"/>
</dbReference>
<dbReference type="AlphaFoldDB" id="A0AA97BKG3"/>
<dbReference type="KEGG" id="tog:HNI00_00990"/>
<accession>A0AA97BKG3</accession>
<dbReference type="InterPro" id="IPR036874">
    <property type="entry name" value="Carbonic_anhydrase_sf"/>
</dbReference>
<organism evidence="1">
    <name type="scientific">Thermoleptolyngbya oregonensis NK1-22</name>
    <dbReference type="NCBI Taxonomy" id="2547457"/>
    <lineage>
        <taxon>Bacteria</taxon>
        <taxon>Bacillati</taxon>
        <taxon>Cyanobacteriota</taxon>
        <taxon>Cyanophyceae</taxon>
        <taxon>Oculatellales</taxon>
        <taxon>Oculatellaceae</taxon>
        <taxon>Thermoleptolyngbya</taxon>
    </lineage>
</organism>
<proteinExistence type="predicted"/>
<protein>
    <submittedName>
        <fullName evidence="1">Uncharacterized protein</fullName>
    </submittedName>
</protein>